<dbReference type="InterPro" id="IPR002645">
    <property type="entry name" value="STAS_dom"/>
</dbReference>
<dbReference type="RefSeq" id="WP_134834944.1">
    <property type="nucleotide sequence ID" value="NZ_SATR01000008.1"/>
</dbReference>
<name>A0A4Y8WH50_9VIBR</name>
<dbReference type="EMBL" id="SATR01000008">
    <property type="protein sequence ID" value="TFH92252.1"/>
    <property type="molecule type" value="Genomic_DNA"/>
</dbReference>
<sequence>MDCLLPESLDISTVLDTTTQYQNWLTQANKLHIDASEVVRVDAAGIQALTALFLTAKRNQIEVQLINPTNSLLEGISTLGLKEQFEKSNSVGE</sequence>
<reference evidence="2 3" key="1">
    <citation type="submission" date="2019-01" db="EMBL/GenBank/DDBJ databases">
        <title>Vibrio BEI176 sp. nov, a marine bacterium isolated from China: eastern marignal seas.</title>
        <authorList>
            <person name="Li B."/>
        </authorList>
    </citation>
    <scope>NUCLEOTIDE SEQUENCE [LARGE SCALE GENOMIC DNA]</scope>
    <source>
        <strain evidence="2 3">BEI176</strain>
    </source>
</reference>
<gene>
    <name evidence="2" type="ORF">ELS82_07505</name>
</gene>
<dbReference type="OrthoDB" id="5876963at2"/>
<comment type="caution">
    <text evidence="2">The sequence shown here is derived from an EMBL/GenBank/DDBJ whole genome shotgun (WGS) entry which is preliminary data.</text>
</comment>
<evidence type="ECO:0000313" key="3">
    <source>
        <dbReference type="Proteomes" id="UP000297753"/>
    </source>
</evidence>
<dbReference type="InterPro" id="IPR052746">
    <property type="entry name" value="MlaB_ABC_Transporter"/>
</dbReference>
<feature type="domain" description="STAS" evidence="1">
    <location>
        <begin position="1"/>
        <end position="93"/>
    </location>
</feature>
<dbReference type="SUPFAM" id="SSF52091">
    <property type="entry name" value="SpoIIaa-like"/>
    <property type="match status" value="1"/>
</dbReference>
<dbReference type="AlphaFoldDB" id="A0A4Y8WH50"/>
<dbReference type="Pfam" id="PF13466">
    <property type="entry name" value="STAS_2"/>
    <property type="match status" value="1"/>
</dbReference>
<evidence type="ECO:0000259" key="1">
    <source>
        <dbReference type="PROSITE" id="PS50801"/>
    </source>
</evidence>
<keyword evidence="3" id="KW-1185">Reference proteome</keyword>
<protein>
    <submittedName>
        <fullName evidence="2">STAS domain-containing protein</fullName>
    </submittedName>
</protein>
<evidence type="ECO:0000313" key="2">
    <source>
        <dbReference type="EMBL" id="TFH92252.1"/>
    </source>
</evidence>
<dbReference type="PANTHER" id="PTHR35849">
    <property type="entry name" value="BLR2341 PROTEIN"/>
    <property type="match status" value="1"/>
</dbReference>
<dbReference type="Gene3D" id="3.30.750.24">
    <property type="entry name" value="STAS domain"/>
    <property type="match status" value="1"/>
</dbReference>
<dbReference type="PROSITE" id="PS50801">
    <property type="entry name" value="STAS"/>
    <property type="match status" value="1"/>
</dbReference>
<accession>A0A4Y8WH50</accession>
<proteinExistence type="predicted"/>
<organism evidence="2 3">
    <name type="scientific">Vibrio ouci</name>
    <dbReference type="NCBI Taxonomy" id="2499078"/>
    <lineage>
        <taxon>Bacteria</taxon>
        <taxon>Pseudomonadati</taxon>
        <taxon>Pseudomonadota</taxon>
        <taxon>Gammaproteobacteria</taxon>
        <taxon>Vibrionales</taxon>
        <taxon>Vibrionaceae</taxon>
        <taxon>Vibrio</taxon>
    </lineage>
</organism>
<dbReference type="InterPro" id="IPR036513">
    <property type="entry name" value="STAS_dom_sf"/>
</dbReference>
<dbReference type="InterPro" id="IPR058548">
    <property type="entry name" value="MlaB-like_STAS"/>
</dbReference>
<dbReference type="PANTHER" id="PTHR35849:SF2">
    <property type="entry name" value="BLR2341 PROTEIN"/>
    <property type="match status" value="1"/>
</dbReference>
<dbReference type="Proteomes" id="UP000297753">
    <property type="component" value="Unassembled WGS sequence"/>
</dbReference>